<dbReference type="PANTHER" id="PTHR22990:SF15">
    <property type="entry name" value="F-BOX ONLY PROTEIN 10"/>
    <property type="match status" value="1"/>
</dbReference>
<gene>
    <name evidence="7" type="primary">cbhB</name>
    <name evidence="7" type="ORF">STH12_04000</name>
</gene>
<dbReference type="EMBL" id="CP020373">
    <property type="protein sequence ID" value="AZQ13034.1"/>
    <property type="molecule type" value="Genomic_DNA"/>
</dbReference>
<dbReference type="InterPro" id="IPR013783">
    <property type="entry name" value="Ig-like_fold"/>
</dbReference>
<sequence length="6822" mass="725085">MKLFQFFCAGLAFFSISSVADSIEYHSGTISARATWSSANIHIVQSDVTVSSGVELVIEAGAIVKFTPNSRLVINGALNAVGSESERIYFTSYRDDSLGGDSNGDGYSEGRAGDWNGLYFSDTVADSLTRLSFIEQRFAGRSNTSAISMNGANIYIGDAVIRDSAAKGIEFANASGVVERSRIDAVANDGIRVNYGSNPLLKDNIISYAGAQGIRVESSNSAPELVGNRIEHSGDWGIYFRYTVTGPVLKGNSLQNNRRPLQVPVSMMPNEADGNVLLPNESNTVLLLGQNLSRELTLGVQSHEGQQLNAYAVSGQLTVNNGNVLTVAPGVALKFLSGASLAVNGQLLSEGTAAQPIYYTSYADDSVGGDSNLDGYNSSAAAGDWQGIRFNDAAPDNQSRFTHVKVRYAGQGESEGLTFSRTHQTLSDIEVSNSDGTGLYSYYSNVLLERASLFANKRNGLSGNGAGITGQGVSIYLNGQHGVYGNSGSIVLDGGEIFANGGYGAFGEGNTTVELDDFWWGAGDGPGGEGSGSGDEINAVVSAGAVRGDGTEYAYFDAGGSDSFGGLAQVTATKGTASSEWGAKPRERILFDLDAVELLLEGLVPNQAYTLDVTYQNKDVVASGCQDCLNRQHLEDGQGNILQPAKVSPARATTYRYSLPEASITEGKATLKFVRDGGYRVTIAEVMLTKQQALGGFEQNVSITSPQAGAFVGQAKSIVRGQARDLYPDSSMVELGVRRQGDNAFSWAPAGNWSNGGDWDYAWSLPVDGVYELQARVRNAESTVYSEQIAVTVDQTAPSAVSFVSGADVANDNGNAISVEWGGSPSADIAQYSVERREGVGQFTEIAQLGAGVLTFVDTGVMPGIGYVYRVFARDRAGNRSDGVSSVEVFAKDNAGDNQAPEDISNLKLTRGDSEVYLSWQASPDSDNDLIGYVLDVSADDGASWGQVPPAFNDGGSVSLGRQFTDYLVDGLTNGQVYRFRIRAQDGAGNLSAGVVSAAVSPSANAVTVVSGTLGEDTSWRTGVYHVSGDVTIPTGKTLTIHPGVVVKLGLGRRITIAGQLQSLGTESSPVHITSFTDDSVGGDSNGDGAATAGEAGYWDSLYVQSSASMSLQHTHVRFGGRNASYGIFVANQGVLALSHSEVNDHKGQGIYLQYGNLTGSHNRIHHNSANGIYASHSAYQLELHLSDSYIGQNGEHGLKLTSSTYDVVLTGNTFEGNGQYGIFADTAPRGFTFVNNRILQNGSAVRLPFSALPGVDDGNEFVGNQRQEIELVGSELRRNVKTAERQTYRLVSGTGTVVAGSLLNLGRGNIWKFNPDTSLTINGALNAVGSESERIYFTSYRDDSLGGDSNGDGYSEGRAGDWNGLYFSDTVADSLTRLSFIEQRFAGRSNTSAISMNGANIYIGDAVIRDSAAKGIEFANASGVVERSRIDAVANDGIRVNNGSNPLLKDNVISHAGTQGIRVESSNSAPELVGNRIEHSGDWGIYFRYTVTGPVLKGNILQNNRRALQVPVSMMPNEVDGNVLLPNESNTVLLLGQNLSRELTLGVQSYEGQQLNAYAVSGQLTVNNGNVLTVAPGVALKFLSGASLAVNGQLLSEGTAAQPIYYTSYADDSVGGDSNLDGYNSSAAAGDWQGIRFNDAAPDNQSRFTHVKVRYAGQGESEGLTFSRTHQTLSDIEVSNSDGTGLYSYYSNVLLERASLFANKRNGLSGNGAGITGQGVSIYLNGQHGVYGNSGSIVLDGGEIFANGGYGAFGEGNTTVELDDFWWGAGDGPGGEGSGSGDEINAVVSAGAVRGDGTEYAYFDAGGSGSFGGLAQVTATKGTASSEWGAKPRERILFDLDAVELLLEGLVPNQAYTLDVTYQNKDVVASGCQDCLNRQHLEDGQGNILQSAKVSPARATTYRYSLPEASITEGKATLKFVRDGGYRVTIAEVLLTKQQALGGFEQNVSITSPQAGAFVGQAKSIVRGQARDLYPDSSMVELGVRRQGDNAFSWAPAGNWSNGGDWDYVWSLPVDGVYELQARVRNAESTVYSEQIAVTVDQTAPSAVSFVSGADVANDNGNAISVEWGGSPSADIAQYSVERREGVGQFTEIAQLGAGVLTFVDTGVMPGIGYVYRVFARDRAGNRSDGVSSVEVFAKDNAGDNQAPEDISNLKLTRGDSEVYLSWQASPDSDNDLIGYVLDVSADDGASWGQVPPAFNDGGSVSLGRQFTDYLVDGLTNGQVYRFRIRAQDGAGNLSAGVVSAAVSPSANAVTVVSGTLGEDTSWRTGVYHVSGDVTIPTGKTLTIHPGVVVKLGLGRRITIAGQLQSLGTESSPVHITSFTDDSVGGDSNGDGAATAGEAGYWDSLYVQSSASMSLQHTHVRFGGRNASYGIFVANQGVLALSHSEVNDHKGQGIYLQYGNLTGSHNRIHHNSANGIYASHSAYQLELHLSDSYIGQNGEHGLKLTSSTYDVVLTGNTFEGNGQYGIFADTAPRGFTFVNNRILQNGSAVRLPFSALPGVDDGNEFVGNQRQEIELVGSELRRNVKTAERQTYRLVSGTGTVVAGSLLNLGRGNIWKFNPDTSLTINGALNAVGSESERIYFTSYRDDSLGGDSNGDGYSEGRAGDWNGLYFSDTVADSLTRLSFIEQRFAGRSNTSAISMNGANIYIGDAVIRDSAAKGIEFANASGVVERSRIDAVANDGIRVNNGSNPLLKDNVISHAGTQGIRVESSNSAPELVGNRIEHSGGWGIYFRYAVTGPVLKGNSLQNNRRPLQVPVSMMPNEVDGNVLLPNESNTVLLLGQNLSRELTLGVQSHEGQQLNAYAVSGQLTVNNGNVLTVAPGVALKFLSGASLAVNGQLLSEGTAAQPIYYTSYADDSVGGDSNLDGYNSSAAAGDWQGIRFNDAAPDNQSRFTHVKVRYAGQGESEGLTFSRTHQTLSDIEVSNSDGTGLYSYYSNVLLERASLFANKRNGLSGNGAGITGQGVSIYLNGQHGVYGNSGSIVLDGGEIFANGGYGAFGEGNTTVELDDFWWGAGDGPGGEGSGSGDEINAVVSVGAVRGDGTEYAYFDAGGSVSSNYALSLPIVSGEPSSQWGTKPYQSANWEPSGRDIRFEFTGLESNSYYSLITGFYNPTEANVTQSVIANELSLIQLKLDKGRRYVGQVMISPEMITDGNFTGLVRVQNGVVNHISELVLVKADTISAETYITLSHDSNGVVGGSGVNLSGGFEADSHQVNIDLGITSPDGSTTWERVNNVGDSHWSKLWKPQASGNHKLRARLSDADGRTVYSELVELVADLVVPHEIKDLRVFNQSGSILLKWSAGSPDISSQEIFRAEFGNSPVILSKLTGESSSFIDSAVVDGSYYSYFVRTFNNKGNYSDSNVVGPIRYVENPELTQPDNVSQHSVQYSYDIDSKSAVFVSWYPLPSTSGISEYRILIKDANSDALVSEKAVTATRSNVVFSELEENVEYLVSIISVDINGHESSGVSQNIKIIPFEVKAIQIGGQIVGDWVIDAGVYHISNDLIVKDNQYLDVSGDVVFKALAGKQIRIDGKFNVNSKSEVGVIFTSIKDDVKGDTNKDGQSSPAKGDWAGIYANRAESFNLNDSLVKHAGWNDYSVYSYYTNASLTGFKLSSGKGKGIYTVGGSLDLNNSSVVDVTDYAVHSNSNQVVSVSGSVISDNGGGLYIGNATQSYVLDNNIHHNSGFGIYYNSSVSAGELKNNTIVDNAKSFQIPASLFPDESNLIYPNTDATFHLLGGDLPKSTRMRGFASPQGNTNTVYVTHGDLYVRELSKLSIDPGVVVKFNGNRSIYLKGIADITGEVLSPIVFTSYKDDVHGGDSNADASTSTPGRGDWGGLRIESGLYTGLSKLDNISVLYAGSNQAAVLFDGANISYDVSGLDVFNSAAHGLLIRNSAKPVISGSNIVDNFGAGVSYESYAAGEINFSNIFSNGEFGVITKGNASPKIGNSRFFANNKGQLQNQSQVNVLAQSNWWGDFDGTGPLTDASPDASGGRVLGSVSVDGYLPALSQHLLNTNFEADSIIFSGNLPEPEILRGVLSNEWDPVTKHPGKTALVDSHEVGLGLSGLDPSKRYELGLTLFNGDVSETLAGVSFEPVGEVLRARVSRAYPTKVYVEVPSSAYHDGNLLIKVSNLNPDTSFRVAVAELSLTEVLADVTPPIFEELKFDDKDGSGGLTMGDSLYLLLSEEVTLAEGVELSVSSIVETDPLNSFGDGATLEFTDTNQGLKLKVGENSRLPDGAILSLKGLVDLAGYAVIGQQILSLIDTVPPTIDSFEWLDIDNSGQLTTGDIYKFTFSEPMNPEYLRDGTTDANSNLRVANGRKYGTRNTLLWGDNNKTVALTITDGFTVQGDELVTPTAFVQDLAGNPVVGQILLLGKDTIAPEISAVLYNDTDADGILSVGDWYRFNFSEPVNPSALSSGTSEANHNLSPEGKQYGDVNLIRCDATYDSCEVVITEGFTIDGNETVTPSSQLIDRSGNKFANTGKLTLIDTIVPKVIHTGASQDSPIDLDLVFSIRIVFDGSMDIESVPQITLSSDDGVQLFAVNGHWSQTYFDNDTYIFEVDGLSTDIIHPLNLLTQGAKDPYGNSFVQDGDIYSFSIRPDKPSLFGLKPYPQTNISSASVQMVEGERSGQVAIFMNGQKIVESGIGGWNHQIALSEGLSTLSFVAENARGVRSKEVLVNFLVDSTAPLVQTVSPANASYLRYAPDYISLNIKEDGSGLNIEGSVISLTRAGTVISGEKLQSSSGVNFIPSAVLVEGEYEIKATLADKLGHTSNEWVSIFTIDNTAPMTPVVLPVPEVTNIKTLQISGTKEAGTGIVLEGQSVVAASSDTSWQASWTLHAGENLIKVQSVDYAGNLSPIVIVRVTFDDSLPGKVVPTVTSQLSGTGINIDWSNYDEQANGADIDRYRVYLAQAPYSNASQAQLIGITHSPVRYFEKSGLDRSTTYYVAVQAVDLAGNADPELAPVAVQLADTLPPGDVTGLQLVNSGYTSLDLGWRLPSSEADDLGGFKVYLNEQLLATLPSTAVSYKLEGLSKATSYKARVASFDVGGNESVGVEKSVVTLLDAPSITQVEALSGKALLKWQNTSVGLISGFRLYASETPFSSINGMTPRLSVSGVQESATVGGLTNGITYYVAVSVVNTSGGQTPDVQAVTVKPVADATGPDVVKVNWGSNELVGGGETTISTDGILKTTAQDESGVSLVEYWLDGQLFGRSANNSSSFAVEAPIAQISDGQHALVVKAFDSLDNYTEVAFSVNVAMEAPSTPVIVSPVSGYKTNKAAQSVTITAESGTDVQLVYNGEATDWLSVDVSGKALHEVILVEGENQLHAVAKNRGGQSSPSATISVTLDSSLPQTPSGLNAIAKESGYIALSWLSSNTTESVSYNLYRANSAFSDTSAATKVNAQPISALSYQDKPVADGEYFYRVVAVNALGTEGAPSEIVRAVSDATLPYATGIYYTPKGNKSSSGDIIGVGPLDIRVVVNEPLLTRPFLSLTPEGVAPLTVDLFKVSDLEYQGTVDVPENYVDTAVYALFSARDQVGNRGTEVNQGNIIQIDTQGPRAEQIVITPQSPIKNEGQDSVSLDFSFAFDEAVLTESLIVSILRLEDDPVELAGVYQNADGRWVASFQLPADWGRDQVELIDIAYTVSDELGNTREAKLFSKPLQVYQGDLPPLDVPFGLAAKVKPEGRVALSWHKVPEASGYQLYRRGVNETETTLLVALSDVDSYTDYTLNDDEYYYSIASVRTHEGLTSVSSPSQEVKVVSDSVAPVAPVELNAELYANGVGLRWKASPEANISYRVYRSDSTEILDVEGLSPVIDKIISLEALDTEPDPALAGYVVTAVDEAGNESTVSNTAYLNISLLPVNKVRLTQIDGEKPALSWEHKGSNIAGFDLHLLQDTLDLKLNETPLQEMSFVDDTYTSGARDYRILAIDNNGIESLAKEVHLPAVSLLLDEGVYLEKGVMNKLMFKVSNLEERPINSAKLKVQLAQREHASLPFSLAAGETKEVTVIIGGYSELDSLAQLIAAISVQPTVSDEIVVGKTFEISVRESGYLLTVETDGFIKGGSGKFRFKLENTSDVDVELETASGNGTRDARHIQFRLRDEDGNVLSLGTFRQSLGDNVVTTAAGITLARVAPGQSFVSDWAEIVVPMATPDIAELEVAIGQLSYQLGREQQVLLAGISTRKEVNTSASPYFGQVTGITPTISYGDQAISIQGQLVDRYTSAPVANAALELVLNLNGFEKIVALTSNAEGIFNHEYQPQAGESGHYQVSAIYPGMTDRPDHGQFSVGGINANYRTYQLSLPKGARFDVPASVSVRKGADFQGVVWELANLPPAGISIMLPEAKDLSSEQVFATPIGFEADESAVETGSVELQLKSASTGSKVLAKLTVNYRLSEAMPVLYYSPAQVETGMTLAGMANEVVQLENRGTLPMENLAVRLLNADNSLPPTWAKLSGNTSWPQLAVGDRVNVNLAFNPENRANPGVYRLKLRVTSANHPTRDIPVIASMVEDGIGGLQLKLADIYTATLNEQGELIRGLQGASLSLQNLDVPEVKYQATTDELGEIYYPGIQAGNYRYRISATKHEDLTGEIRILPGVVRNLDLFMKYALVTVEWVVNEITIEDRYEIILKGTFETDVPAAVVVMEPFSIRLPNMQKGDVYNGELTLTNYGLVRADNLKMRLPTSDEFFKYEFMTSVIPDSLEAKQSLVIPYRIISLQPFDPSGDGDASGGGCSTYGACASSSHSFVCPNGSTSSGSASACWTAGYCTNSGGGGGGGGGWGGGWGGGGSGGDGSGGSGNSGMGACRKDGDPCDQQSNGGGNDI</sequence>
<dbReference type="SMART" id="SM00710">
    <property type="entry name" value="PbH1"/>
    <property type="match status" value="30"/>
</dbReference>
<dbReference type="InterPro" id="IPR006626">
    <property type="entry name" value="PbH1"/>
</dbReference>
<accession>A0ABN5U027</accession>
<dbReference type="Pfam" id="PF00041">
    <property type="entry name" value="fn3"/>
    <property type="match status" value="2"/>
</dbReference>
<feature type="region of interest" description="Disordered" evidence="4">
    <location>
        <begin position="6780"/>
        <end position="6822"/>
    </location>
</feature>
<dbReference type="InterPro" id="IPR011050">
    <property type="entry name" value="Pectin_lyase_fold/virulence"/>
</dbReference>
<protein>
    <submittedName>
        <fullName evidence="7">Exoglucanase B</fullName>
        <ecNumber evidence="7">3.2.1.91</ecNumber>
    </submittedName>
</protein>
<organism evidence="7 8">
    <name type="scientific">Shewanella khirikhana</name>
    <dbReference type="NCBI Taxonomy" id="1965282"/>
    <lineage>
        <taxon>Bacteria</taxon>
        <taxon>Pseudomonadati</taxon>
        <taxon>Pseudomonadota</taxon>
        <taxon>Gammaproteobacteria</taxon>
        <taxon>Alteromonadales</taxon>
        <taxon>Shewanellaceae</taxon>
        <taxon>Shewanella</taxon>
    </lineage>
</organism>
<dbReference type="PROSITE" id="PS50853">
    <property type="entry name" value="FN3"/>
    <property type="match status" value="8"/>
</dbReference>
<evidence type="ECO:0000313" key="8">
    <source>
        <dbReference type="Proteomes" id="UP000278437"/>
    </source>
</evidence>
<feature type="domain" description="Fibronectin type-III" evidence="6">
    <location>
        <begin position="5355"/>
        <end position="5452"/>
    </location>
</feature>
<evidence type="ECO:0000256" key="4">
    <source>
        <dbReference type="SAM" id="MobiDB-lite"/>
    </source>
</evidence>
<evidence type="ECO:0000256" key="1">
    <source>
        <dbReference type="ARBA" id="ARBA00004906"/>
    </source>
</evidence>
<keyword evidence="8" id="KW-1185">Reference proteome</keyword>
<dbReference type="Proteomes" id="UP000278437">
    <property type="component" value="Chromosome"/>
</dbReference>
<feature type="signal peptide" evidence="5">
    <location>
        <begin position="1"/>
        <end position="20"/>
    </location>
</feature>
<feature type="domain" description="Fibronectin type-III" evidence="6">
    <location>
        <begin position="900"/>
        <end position="1012"/>
    </location>
</feature>
<dbReference type="InterPro" id="IPR012334">
    <property type="entry name" value="Pectin_lyas_fold"/>
</dbReference>
<keyword evidence="2" id="KW-0677">Repeat</keyword>
<dbReference type="SUPFAM" id="SSF51126">
    <property type="entry name" value="Pectin lyase-like"/>
    <property type="match status" value="6"/>
</dbReference>
<dbReference type="Gene3D" id="2.60.40.10">
    <property type="entry name" value="Immunoglobulins"/>
    <property type="match status" value="15"/>
</dbReference>
<reference evidence="8" key="1">
    <citation type="submission" date="2017-03" db="EMBL/GenBank/DDBJ databases">
        <title>Full genome sequence of a non-lethal Shewanella isolate that potentiates virulence of Vibio parahaemolyticus causing acute hepatopancreatic necrosis disease (AHPND) in shrimp.</title>
        <authorList>
            <person name="Prachumwat A."/>
            <person name="Sritunyalucksana K."/>
        </authorList>
    </citation>
    <scope>NUCLEOTIDE SEQUENCE [LARGE SCALE GENOMIC DNA]</scope>
    <source>
        <strain evidence="8">TH2012</strain>
    </source>
</reference>
<dbReference type="CDD" id="cd00063">
    <property type="entry name" value="FN3"/>
    <property type="match status" value="7"/>
</dbReference>
<evidence type="ECO:0000313" key="7">
    <source>
        <dbReference type="EMBL" id="AZQ13034.1"/>
    </source>
</evidence>
<proteinExistence type="predicted"/>
<feature type="domain" description="Fibronectin type-III" evidence="6">
    <location>
        <begin position="3380"/>
        <end position="3484"/>
    </location>
</feature>
<dbReference type="SMART" id="SM00722">
    <property type="entry name" value="CASH"/>
    <property type="match status" value="2"/>
</dbReference>
<feature type="domain" description="Fibronectin type-III" evidence="6">
    <location>
        <begin position="797"/>
        <end position="894"/>
    </location>
</feature>
<dbReference type="RefSeq" id="WP_126169151.1">
    <property type="nucleotide sequence ID" value="NZ_CP020373.1"/>
</dbReference>
<dbReference type="Gene3D" id="2.160.20.10">
    <property type="entry name" value="Single-stranded right-handed beta-helix, Pectin lyase-like"/>
    <property type="match status" value="6"/>
</dbReference>
<evidence type="ECO:0000256" key="3">
    <source>
        <dbReference type="ARBA" id="ARBA00022786"/>
    </source>
</evidence>
<feature type="compositionally biased region" description="Gly residues" evidence="4">
    <location>
        <begin position="6780"/>
        <end position="6800"/>
    </location>
</feature>
<keyword evidence="3" id="KW-0833">Ubl conjugation pathway</keyword>
<feature type="domain" description="Fibronectin type-III" evidence="6">
    <location>
        <begin position="4871"/>
        <end position="4973"/>
    </location>
</feature>
<dbReference type="InterPro" id="IPR022441">
    <property type="entry name" value="Para_beta_helix_rpt-2"/>
</dbReference>
<feature type="domain" description="Fibronectin type-III" evidence="6">
    <location>
        <begin position="4975"/>
        <end position="5066"/>
    </location>
</feature>
<dbReference type="InterPro" id="IPR006633">
    <property type="entry name" value="Carb-bd_sugar_hydrolysis-dom"/>
</dbReference>
<comment type="pathway">
    <text evidence="1">Protein modification; protein ubiquitination.</text>
</comment>
<feature type="chain" id="PRO_5046569338" evidence="5">
    <location>
        <begin position="21"/>
        <end position="6822"/>
    </location>
</feature>
<feature type="domain" description="Fibronectin type-III" evidence="6">
    <location>
        <begin position="2045"/>
        <end position="2142"/>
    </location>
</feature>
<dbReference type="EC" id="3.2.1.91" evidence="7"/>
<keyword evidence="5" id="KW-0732">Signal</keyword>
<keyword evidence="7" id="KW-0326">Glycosidase</keyword>
<dbReference type="GO" id="GO:0016162">
    <property type="term" value="F:cellulose 1,4-beta-cellobiosidase activity"/>
    <property type="evidence" value="ECO:0007669"/>
    <property type="project" value="UniProtKB-EC"/>
</dbReference>
<dbReference type="NCBIfam" id="TIGR03804">
    <property type="entry name" value="para_beta_helix"/>
    <property type="match status" value="3"/>
</dbReference>
<dbReference type="InterPro" id="IPR003961">
    <property type="entry name" value="FN3_dom"/>
</dbReference>
<evidence type="ECO:0000256" key="2">
    <source>
        <dbReference type="ARBA" id="ARBA00022737"/>
    </source>
</evidence>
<feature type="domain" description="Fibronectin type-III" evidence="6">
    <location>
        <begin position="2148"/>
        <end position="2260"/>
    </location>
</feature>
<dbReference type="InterPro" id="IPR039448">
    <property type="entry name" value="Beta_helix"/>
</dbReference>
<evidence type="ECO:0000256" key="5">
    <source>
        <dbReference type="SAM" id="SignalP"/>
    </source>
</evidence>
<evidence type="ECO:0000259" key="6">
    <source>
        <dbReference type="PROSITE" id="PS50853"/>
    </source>
</evidence>
<dbReference type="InterPro" id="IPR036116">
    <property type="entry name" value="FN3_sf"/>
</dbReference>
<keyword evidence="7" id="KW-0378">Hydrolase</keyword>
<name>A0ABN5U027_9GAMM</name>
<dbReference type="SMART" id="SM00060">
    <property type="entry name" value="FN3"/>
    <property type="match status" value="14"/>
</dbReference>
<dbReference type="InterPro" id="IPR051550">
    <property type="entry name" value="SCF-Subunits/Alg-Epimerases"/>
</dbReference>
<dbReference type="SUPFAM" id="SSF49265">
    <property type="entry name" value="Fibronectin type III"/>
    <property type="match status" value="7"/>
</dbReference>
<dbReference type="PANTHER" id="PTHR22990">
    <property type="entry name" value="F-BOX ONLY PROTEIN"/>
    <property type="match status" value="1"/>
</dbReference>
<dbReference type="Pfam" id="PF13229">
    <property type="entry name" value="Beta_helix"/>
    <property type="match status" value="7"/>
</dbReference>